<keyword evidence="3" id="KW-1185">Reference proteome</keyword>
<sequence>MKATTIVFYNQKGGVGKTTTAINLAAQASMRGRTLLIDADNQGNLSLQFHLSEPKTSIRDLFLQKDFVPIEVRENLDVIPATLDFAGIDLEIQNTLSRELILSRALEPYKNKYEYIFIDCPPDISLVTVNVLSAADYVVIPIKAAQFSLDGVGGMIEIASKIKRAINPKLSILGLLLTHYDERLNITKDIFNVIKDNGWSADLFDTKIRVNTAIENAQFERKTIFEYDRKSNGAIDYASLGEELQLKIKKLQDGTK</sequence>
<dbReference type="InterPro" id="IPR050678">
    <property type="entry name" value="DNA_Partitioning_ATPase"/>
</dbReference>
<feature type="domain" description="AAA" evidence="1">
    <location>
        <begin position="4"/>
        <end position="172"/>
    </location>
</feature>
<dbReference type="PANTHER" id="PTHR13696">
    <property type="entry name" value="P-LOOP CONTAINING NUCLEOSIDE TRIPHOSPHATE HYDROLASE"/>
    <property type="match status" value="1"/>
</dbReference>
<dbReference type="OrthoDB" id="9815116at2"/>
<dbReference type="RefSeq" id="WP_132219430.1">
    <property type="nucleotide sequence ID" value="NZ_OX156936.1"/>
</dbReference>
<evidence type="ECO:0000259" key="1">
    <source>
        <dbReference type="Pfam" id="PF13614"/>
    </source>
</evidence>
<dbReference type="InterPro" id="IPR025669">
    <property type="entry name" value="AAA_dom"/>
</dbReference>
<protein>
    <submittedName>
        <fullName evidence="2">Chromosome partitioning protein</fullName>
    </submittedName>
</protein>
<dbReference type="Pfam" id="PF13614">
    <property type="entry name" value="AAA_31"/>
    <property type="match status" value="1"/>
</dbReference>
<dbReference type="EMBL" id="SLUP01000013">
    <property type="protein sequence ID" value="TCL62504.1"/>
    <property type="molecule type" value="Genomic_DNA"/>
</dbReference>
<dbReference type="InterPro" id="IPR027417">
    <property type="entry name" value="P-loop_NTPase"/>
</dbReference>
<accession>A0A4R1R9U6</accession>
<name>A0A4R1R9U6_9FLAO</name>
<dbReference type="Proteomes" id="UP000295455">
    <property type="component" value="Unassembled WGS sequence"/>
</dbReference>
<dbReference type="AlphaFoldDB" id="A0A4R1R9U6"/>
<organism evidence="2 3">
    <name type="scientific">Mariniflexile fucanivorans</name>
    <dbReference type="NCBI Taxonomy" id="264023"/>
    <lineage>
        <taxon>Bacteria</taxon>
        <taxon>Pseudomonadati</taxon>
        <taxon>Bacteroidota</taxon>
        <taxon>Flavobacteriia</taxon>
        <taxon>Flavobacteriales</taxon>
        <taxon>Flavobacteriaceae</taxon>
        <taxon>Mariniflexile</taxon>
    </lineage>
</organism>
<evidence type="ECO:0000313" key="2">
    <source>
        <dbReference type="EMBL" id="TCL62504.1"/>
    </source>
</evidence>
<reference evidence="2 3" key="1">
    <citation type="submission" date="2019-03" db="EMBL/GenBank/DDBJ databases">
        <title>Genomic Encyclopedia of Type Strains, Phase IV (KMG-IV): sequencing the most valuable type-strain genomes for metagenomic binning, comparative biology and taxonomic classification.</title>
        <authorList>
            <person name="Goeker M."/>
        </authorList>
    </citation>
    <scope>NUCLEOTIDE SEQUENCE [LARGE SCALE GENOMIC DNA]</scope>
    <source>
        <strain evidence="2 3">DSM 18792</strain>
    </source>
</reference>
<gene>
    <name evidence="2" type="ORF">EV196_11346</name>
</gene>
<proteinExistence type="predicted"/>
<dbReference type="PIRSF" id="PIRSF009320">
    <property type="entry name" value="Nuc_binding_HP_1000"/>
    <property type="match status" value="1"/>
</dbReference>
<dbReference type="FunFam" id="3.40.50.300:FF:000285">
    <property type="entry name" value="Sporulation initiation inhibitor Soj"/>
    <property type="match status" value="1"/>
</dbReference>
<evidence type="ECO:0000313" key="3">
    <source>
        <dbReference type="Proteomes" id="UP000295455"/>
    </source>
</evidence>
<dbReference type="Gene3D" id="3.40.50.300">
    <property type="entry name" value="P-loop containing nucleotide triphosphate hydrolases"/>
    <property type="match status" value="1"/>
</dbReference>
<comment type="caution">
    <text evidence="2">The sequence shown here is derived from an EMBL/GenBank/DDBJ whole genome shotgun (WGS) entry which is preliminary data.</text>
</comment>
<dbReference type="PANTHER" id="PTHR13696:SF99">
    <property type="entry name" value="COBYRINIC ACID AC-DIAMIDE SYNTHASE"/>
    <property type="match status" value="1"/>
</dbReference>
<dbReference type="CDD" id="cd02042">
    <property type="entry name" value="ParAB_family"/>
    <property type="match status" value="1"/>
</dbReference>
<dbReference type="SUPFAM" id="SSF52540">
    <property type="entry name" value="P-loop containing nucleoside triphosphate hydrolases"/>
    <property type="match status" value="1"/>
</dbReference>